<protein>
    <submittedName>
        <fullName evidence="1">Anoctamin-5</fullName>
    </submittedName>
</protein>
<dbReference type="EMBL" id="CVMT01000002">
    <property type="protein sequence ID" value="CRG84844.1"/>
    <property type="molecule type" value="Genomic_DNA"/>
</dbReference>
<sequence length="466" mass="52037">MLQSSTILSSAVIAVGSLEAMRHGCCRAYPKLESPHYVAFKAYSNSISALHTALLDPDVTQRDDVIWVTFFLGLFELMVDPTGEGWTKHMLSGTCKLLQLAGPQQKMSFSRKIFFQLFRVLESSRAVLYGDSTILSHPDWLALQQTRPFTSADDWDSLGSILSLMIQISKFNLEFFGYAESMAKTDNSGSLIDHLGTQGVEIQDSLYQWLCKAKAQLDRGAVPSSGSHQAFAYGHALLIFQFNSQLIERYKYRWSTMKLTTKAILLAASFGQISAKPTACYSFPSSMVDFSSNFEQPPPPSLNPEFRTAFVQHKWNLNLSHIMSGYMYASPSQNLVRVDETYDGGLARSIFNYANVSNEGLVENILTSFTDNLTNPTVWTGYVESNYPLFTDDFLVKNEAVFGGLVKRDFLEGQVASWAIMYDNSIPVTVYVDACGVVVGYDYFSPGLRTRVTTDFFDTVVSPIKL</sequence>
<keyword evidence="2" id="KW-1185">Reference proteome</keyword>
<evidence type="ECO:0000313" key="2">
    <source>
        <dbReference type="Proteomes" id="UP000054383"/>
    </source>
</evidence>
<dbReference type="Proteomes" id="UP000054383">
    <property type="component" value="Unassembled WGS sequence"/>
</dbReference>
<dbReference type="InterPro" id="IPR053178">
    <property type="entry name" value="Osmoadaptation_assoc"/>
</dbReference>
<accession>A0A0U1LR69</accession>
<reference evidence="1 2" key="1">
    <citation type="submission" date="2015-04" db="EMBL/GenBank/DDBJ databases">
        <authorList>
            <person name="Syromyatnikov M.Y."/>
            <person name="Popov V.N."/>
        </authorList>
    </citation>
    <scope>NUCLEOTIDE SEQUENCE [LARGE SCALE GENOMIC DNA]</scope>
    <source>
        <strain evidence="1">WF-38-12</strain>
    </source>
</reference>
<evidence type="ECO:0000313" key="1">
    <source>
        <dbReference type="EMBL" id="CRG84844.1"/>
    </source>
</evidence>
<dbReference type="AlphaFoldDB" id="A0A0U1LR69"/>
<name>A0A0U1LR69_TALIS</name>
<dbReference type="PANTHER" id="PTHR38111:SF2">
    <property type="entry name" value="FINGER DOMAIN PROTEIN, PUTATIVE (AFU_ORTHOLOGUE AFUA_1G01560)-RELATED"/>
    <property type="match status" value="1"/>
</dbReference>
<dbReference type="PANTHER" id="PTHR38111">
    <property type="entry name" value="ZN(2)-C6 FUNGAL-TYPE DOMAIN-CONTAINING PROTEIN-RELATED"/>
    <property type="match status" value="1"/>
</dbReference>
<dbReference type="OrthoDB" id="3535343at2759"/>
<proteinExistence type="predicted"/>
<organism evidence="1 2">
    <name type="scientific">Talaromyces islandicus</name>
    <name type="common">Penicillium islandicum</name>
    <dbReference type="NCBI Taxonomy" id="28573"/>
    <lineage>
        <taxon>Eukaryota</taxon>
        <taxon>Fungi</taxon>
        <taxon>Dikarya</taxon>
        <taxon>Ascomycota</taxon>
        <taxon>Pezizomycotina</taxon>
        <taxon>Eurotiomycetes</taxon>
        <taxon>Eurotiomycetidae</taxon>
        <taxon>Eurotiales</taxon>
        <taxon>Trichocomaceae</taxon>
        <taxon>Talaromyces</taxon>
        <taxon>Talaromyces sect. Islandici</taxon>
    </lineage>
</organism>
<gene>
    <name evidence="1" type="ORF">PISL3812_02032</name>
</gene>